<dbReference type="GO" id="GO:0003677">
    <property type="term" value="F:DNA binding"/>
    <property type="evidence" value="ECO:0007669"/>
    <property type="project" value="UniProtKB-KW"/>
</dbReference>
<keyword evidence="4" id="KW-0804">Transcription</keyword>
<organism evidence="6 7">
    <name type="scientific">Leclercia adecarboxylata</name>
    <dbReference type="NCBI Taxonomy" id="83655"/>
    <lineage>
        <taxon>Bacteria</taxon>
        <taxon>Pseudomonadati</taxon>
        <taxon>Pseudomonadota</taxon>
        <taxon>Gammaproteobacteria</taxon>
        <taxon>Enterobacterales</taxon>
        <taxon>Enterobacteriaceae</taxon>
        <taxon>Leclercia</taxon>
    </lineage>
</organism>
<dbReference type="PANTHER" id="PTHR30118">
    <property type="entry name" value="HTH-TYPE TRANSCRIPTIONAL REGULATOR LEUO-RELATED"/>
    <property type="match status" value="1"/>
</dbReference>
<dbReference type="GO" id="GO:0006355">
    <property type="term" value="P:regulation of DNA-templated transcription"/>
    <property type="evidence" value="ECO:0007669"/>
    <property type="project" value="TreeGrafter"/>
</dbReference>
<evidence type="ECO:0000256" key="1">
    <source>
        <dbReference type="ARBA" id="ARBA00009437"/>
    </source>
</evidence>
<proteinExistence type="inferred from homology"/>
<comment type="similarity">
    <text evidence="1">Belongs to the LysR transcriptional regulatory family.</text>
</comment>
<feature type="domain" description="LysR substrate-binding" evidence="5">
    <location>
        <begin position="8"/>
        <end position="121"/>
    </location>
</feature>
<evidence type="ECO:0000313" key="6">
    <source>
        <dbReference type="EMBL" id="VTP68120.1"/>
    </source>
</evidence>
<dbReference type="Pfam" id="PF03466">
    <property type="entry name" value="LysR_substrate"/>
    <property type="match status" value="1"/>
</dbReference>
<sequence length="138" mass="14988">MTWKIGVQSNMGPEIRLQRLFQDRFVGAVRKTHPLASLPTIGLKDYVAWGHVVAAPNGSLHGFVDDALAESGMTRKIASVVPGFPTALSVALASDLIAMVPALYLRNQQMTEQLHIFELPFKTRTINGLADVASPHGK</sequence>
<dbReference type="AlphaFoldDB" id="A0A4U9HUR7"/>
<reference evidence="6 7" key="1">
    <citation type="submission" date="2019-05" db="EMBL/GenBank/DDBJ databases">
        <authorList>
            <consortium name="Pathogen Informatics"/>
        </authorList>
    </citation>
    <scope>NUCLEOTIDE SEQUENCE [LARGE SCALE GENOMIC DNA]</scope>
    <source>
        <strain evidence="6 7">NCTC13032</strain>
    </source>
</reference>
<dbReference type="InterPro" id="IPR005119">
    <property type="entry name" value="LysR_subst-bd"/>
</dbReference>
<keyword evidence="3 6" id="KW-0238">DNA-binding</keyword>
<evidence type="ECO:0000256" key="3">
    <source>
        <dbReference type="ARBA" id="ARBA00023125"/>
    </source>
</evidence>
<evidence type="ECO:0000313" key="7">
    <source>
        <dbReference type="Proteomes" id="UP000310719"/>
    </source>
</evidence>
<dbReference type="Gene3D" id="3.40.190.10">
    <property type="entry name" value="Periplasmic binding protein-like II"/>
    <property type="match status" value="1"/>
</dbReference>
<dbReference type="InterPro" id="IPR050389">
    <property type="entry name" value="LysR-type_TF"/>
</dbReference>
<evidence type="ECO:0000259" key="5">
    <source>
        <dbReference type="Pfam" id="PF03466"/>
    </source>
</evidence>
<dbReference type="SUPFAM" id="SSF53850">
    <property type="entry name" value="Periplasmic binding protein-like II"/>
    <property type="match status" value="1"/>
</dbReference>
<dbReference type="Proteomes" id="UP000310719">
    <property type="component" value="Chromosome"/>
</dbReference>
<accession>A0A4U9HUR7</accession>
<dbReference type="PANTHER" id="PTHR30118:SF15">
    <property type="entry name" value="TRANSCRIPTIONAL REGULATORY PROTEIN"/>
    <property type="match status" value="1"/>
</dbReference>
<dbReference type="STRING" id="83655.APT61_11345"/>
<evidence type="ECO:0000256" key="4">
    <source>
        <dbReference type="ARBA" id="ARBA00023163"/>
    </source>
</evidence>
<gene>
    <name evidence="6" type="ORF">NCTC13032_03395</name>
</gene>
<name>A0A4U9HUR7_9ENTR</name>
<keyword evidence="2" id="KW-0805">Transcription regulation</keyword>
<evidence type="ECO:0000256" key="2">
    <source>
        <dbReference type="ARBA" id="ARBA00023015"/>
    </source>
</evidence>
<protein>
    <submittedName>
        <fullName evidence="6">Putative DNA-binding transcriptional regulator</fullName>
    </submittedName>
</protein>
<dbReference type="EMBL" id="LR590464">
    <property type="protein sequence ID" value="VTP68120.1"/>
    <property type="molecule type" value="Genomic_DNA"/>
</dbReference>